<dbReference type="GO" id="GO:0043328">
    <property type="term" value="P:protein transport to vacuole involved in ubiquitin-dependent protein catabolic process via the multivesicular body sorting pathway"/>
    <property type="evidence" value="ECO:0007669"/>
    <property type="project" value="TreeGrafter"/>
</dbReference>
<dbReference type="AlphaFoldDB" id="A0AAV9P9Z5"/>
<dbReference type="GeneID" id="89928134"/>
<dbReference type="RefSeq" id="XP_064657836.1">
    <property type="nucleotide sequence ID" value="XM_064804035.1"/>
</dbReference>
<dbReference type="Gene3D" id="1.10.10.10">
    <property type="entry name" value="Winged helix-like DNA-binding domain superfamily/Winged helix DNA-binding domain"/>
    <property type="match status" value="1"/>
</dbReference>
<comment type="similarity">
    <text evidence="1">Belongs to the VPS25 family.</text>
</comment>
<dbReference type="Pfam" id="PF05871">
    <property type="entry name" value="ESCRT-II"/>
    <property type="match status" value="1"/>
</dbReference>
<dbReference type="EMBL" id="JAVRRT010000010">
    <property type="protein sequence ID" value="KAK5168226.1"/>
    <property type="molecule type" value="Genomic_DNA"/>
</dbReference>
<name>A0AAV9P9Z5_9PEZI</name>
<dbReference type="PANTHER" id="PTHR13149:SF0">
    <property type="entry name" value="VACUOLAR PROTEIN-SORTING-ASSOCIATED PROTEIN 25"/>
    <property type="match status" value="1"/>
</dbReference>
<dbReference type="GO" id="GO:0042803">
    <property type="term" value="F:protein homodimerization activity"/>
    <property type="evidence" value="ECO:0007669"/>
    <property type="project" value="TreeGrafter"/>
</dbReference>
<dbReference type="Proteomes" id="UP001337655">
    <property type="component" value="Unassembled WGS sequence"/>
</dbReference>
<accession>A0AAV9P9Z5</accession>
<keyword evidence="3" id="KW-0653">Protein transport</keyword>
<protein>
    <recommendedName>
        <fullName evidence="4">ESCRT-II complex subunit VPS25</fullName>
    </recommendedName>
</protein>
<evidence type="ECO:0000313" key="6">
    <source>
        <dbReference type="Proteomes" id="UP001337655"/>
    </source>
</evidence>
<dbReference type="InterPro" id="IPR036388">
    <property type="entry name" value="WH-like_DNA-bd_sf"/>
</dbReference>
<sequence>MSKPENGGRIEWLTTKGAVQSESCYVWWRTPAEWADAIYGWVEDTGQRNSVLTVYEIREGEGKREWRGMEEGMLRKVLGVLVKRGKAQVFGQAEAANTLLNNGGEFSDFWRNAVLREALRANSKIVVYGTSHRARTIYPIQLVD</sequence>
<gene>
    <name evidence="5" type="ORF">LTR77_006795</name>
</gene>
<evidence type="ECO:0000313" key="5">
    <source>
        <dbReference type="EMBL" id="KAK5168226.1"/>
    </source>
</evidence>
<dbReference type="GO" id="GO:0016236">
    <property type="term" value="P:macroautophagy"/>
    <property type="evidence" value="ECO:0007669"/>
    <property type="project" value="UniProtKB-ARBA"/>
</dbReference>
<dbReference type="InterPro" id="IPR036390">
    <property type="entry name" value="WH_DNA-bd_sf"/>
</dbReference>
<evidence type="ECO:0000256" key="3">
    <source>
        <dbReference type="ARBA" id="ARBA00022927"/>
    </source>
</evidence>
<reference evidence="5 6" key="1">
    <citation type="submission" date="2023-08" db="EMBL/GenBank/DDBJ databases">
        <title>Black Yeasts Isolated from many extreme environments.</title>
        <authorList>
            <person name="Coleine C."/>
            <person name="Stajich J.E."/>
            <person name="Selbmann L."/>
        </authorList>
    </citation>
    <scope>NUCLEOTIDE SEQUENCE [LARGE SCALE GENOMIC DNA]</scope>
    <source>
        <strain evidence="5 6">CCFEE 5935</strain>
    </source>
</reference>
<evidence type="ECO:0000256" key="1">
    <source>
        <dbReference type="ARBA" id="ARBA00009674"/>
    </source>
</evidence>
<dbReference type="InterPro" id="IPR008570">
    <property type="entry name" value="ESCRT-II_cplx_Vps25-sub"/>
</dbReference>
<dbReference type="GO" id="GO:0005198">
    <property type="term" value="F:structural molecule activity"/>
    <property type="evidence" value="ECO:0007669"/>
    <property type="project" value="TreeGrafter"/>
</dbReference>
<keyword evidence="2" id="KW-0813">Transport</keyword>
<proteinExistence type="inferred from homology"/>
<dbReference type="PANTHER" id="PTHR13149">
    <property type="entry name" value="VACUOLAR PROTEIN SORTING-ASSOCIATED PROTEIN VPS25"/>
    <property type="match status" value="1"/>
</dbReference>
<dbReference type="SUPFAM" id="SSF46785">
    <property type="entry name" value="Winged helix' DNA-binding domain"/>
    <property type="match status" value="1"/>
</dbReference>
<keyword evidence="6" id="KW-1185">Reference proteome</keyword>
<dbReference type="FunFam" id="1.10.10.10:FF:000141">
    <property type="entry name" value="vacuolar protein-sorting-associated protein 25"/>
    <property type="match status" value="1"/>
</dbReference>
<dbReference type="GO" id="GO:0000814">
    <property type="term" value="C:ESCRT II complex"/>
    <property type="evidence" value="ECO:0007669"/>
    <property type="project" value="InterPro"/>
</dbReference>
<comment type="caution">
    <text evidence="5">The sequence shown here is derived from an EMBL/GenBank/DDBJ whole genome shotgun (WGS) entry which is preliminary data.</text>
</comment>
<evidence type="ECO:0000256" key="2">
    <source>
        <dbReference type="ARBA" id="ARBA00022448"/>
    </source>
</evidence>
<evidence type="ECO:0000256" key="4">
    <source>
        <dbReference type="ARBA" id="ARBA00030094"/>
    </source>
</evidence>
<organism evidence="5 6">
    <name type="scientific">Saxophila tyrrhenica</name>
    <dbReference type="NCBI Taxonomy" id="1690608"/>
    <lineage>
        <taxon>Eukaryota</taxon>
        <taxon>Fungi</taxon>
        <taxon>Dikarya</taxon>
        <taxon>Ascomycota</taxon>
        <taxon>Pezizomycotina</taxon>
        <taxon>Dothideomycetes</taxon>
        <taxon>Dothideomycetidae</taxon>
        <taxon>Mycosphaerellales</taxon>
        <taxon>Extremaceae</taxon>
        <taxon>Saxophila</taxon>
    </lineage>
</organism>